<dbReference type="Gene3D" id="3.90.1300.10">
    <property type="entry name" value="Amidase signature (AS) domain"/>
    <property type="match status" value="1"/>
</dbReference>
<dbReference type="PANTHER" id="PTHR46310">
    <property type="entry name" value="AMIDASE 1"/>
    <property type="match status" value="1"/>
</dbReference>
<dbReference type="GeneID" id="36592780"/>
<organism evidence="3 4">
    <name type="scientific">Hyaloscypha bicolor E</name>
    <dbReference type="NCBI Taxonomy" id="1095630"/>
    <lineage>
        <taxon>Eukaryota</taxon>
        <taxon>Fungi</taxon>
        <taxon>Dikarya</taxon>
        <taxon>Ascomycota</taxon>
        <taxon>Pezizomycotina</taxon>
        <taxon>Leotiomycetes</taxon>
        <taxon>Helotiales</taxon>
        <taxon>Hyaloscyphaceae</taxon>
        <taxon>Hyaloscypha</taxon>
        <taxon>Hyaloscypha bicolor</taxon>
    </lineage>
</organism>
<protein>
    <submittedName>
        <fullName evidence="3">Amidase signature enzyme</fullName>
    </submittedName>
</protein>
<evidence type="ECO:0000259" key="2">
    <source>
        <dbReference type="Pfam" id="PF26053"/>
    </source>
</evidence>
<dbReference type="Pfam" id="PF01425">
    <property type="entry name" value="Amidase"/>
    <property type="match status" value="1"/>
</dbReference>
<evidence type="ECO:0000259" key="1">
    <source>
        <dbReference type="Pfam" id="PF01425"/>
    </source>
</evidence>
<dbReference type="RefSeq" id="XP_024739954.1">
    <property type="nucleotide sequence ID" value="XM_024884703.1"/>
</dbReference>
<dbReference type="OrthoDB" id="5423360at2759"/>
<dbReference type="InParanoid" id="A0A2J6TJ61"/>
<feature type="domain" description="Amidase" evidence="1">
    <location>
        <begin position="199"/>
        <end position="300"/>
    </location>
</feature>
<dbReference type="InterPro" id="IPR023631">
    <property type="entry name" value="Amidase_dom"/>
</dbReference>
<dbReference type="InterPro" id="IPR058329">
    <property type="entry name" value="Arp1_N"/>
</dbReference>
<sequence>MIIPSSTQAYPANLRRATHSQINTMLPKPFSIGPAHFVALRPAKDFFTLRPSLPPYVTVIHVNDDRTCVEEGRLKGNIAKYEELDDVVPVDFLSGVIFTRSPKTEFTPGAYQLLQSLGTKWIEVADTAHPASSAPPGIYYVIDKQLHDIWSIYEGSRGAFLTALFPAWMGDCLSIFVLILKNMQTIVVAVPSRLLTTATASQPLGGWRVAVKDIFRIEGVKTSVCNRASYGLYPPASQTAACIKLLEEKGARILGTTKLAAFAATEEPIEYGYHSRAGSSSGGGVAVASYQWVDIAVGSDMLPVEGYLPSFEQSDMPTFFSRTVEICKEFAKHWYVDKLPHSKPSYMSFITNMEHLKVIENFVADLEKSMRVNTTESPSTELWDSDPPEHAKGQSLQEYMKDVGRNFFFHDDYHNFDEFRENYQRVFKKTPYVSPPVRWQWNLLARITKEERGIAVQRLSVYEKWCSEKILQIGTHNTIILTPIENMTPRYRDEPPGRYFNPVGVPMLFVAPILKAPEFTVPIGEIPFLFKVTGNVEQRPVAVSLLGAPGRDLELMDIARDCLVQAGRPNCVLASAKLFP</sequence>
<dbReference type="InterPro" id="IPR036928">
    <property type="entry name" value="AS_sf"/>
</dbReference>
<accession>A0A2J6TJ61</accession>
<dbReference type="SUPFAM" id="SSF75304">
    <property type="entry name" value="Amidase signature (AS) enzymes"/>
    <property type="match status" value="1"/>
</dbReference>
<reference evidence="3 4" key="1">
    <citation type="submission" date="2016-04" db="EMBL/GenBank/DDBJ databases">
        <title>A degradative enzymes factory behind the ericoid mycorrhizal symbiosis.</title>
        <authorList>
            <consortium name="DOE Joint Genome Institute"/>
            <person name="Martino E."/>
            <person name="Morin E."/>
            <person name="Grelet G."/>
            <person name="Kuo A."/>
            <person name="Kohler A."/>
            <person name="Daghino S."/>
            <person name="Barry K."/>
            <person name="Choi C."/>
            <person name="Cichocki N."/>
            <person name="Clum A."/>
            <person name="Copeland A."/>
            <person name="Hainaut M."/>
            <person name="Haridas S."/>
            <person name="Labutti K."/>
            <person name="Lindquist E."/>
            <person name="Lipzen A."/>
            <person name="Khouja H.-R."/>
            <person name="Murat C."/>
            <person name="Ohm R."/>
            <person name="Olson A."/>
            <person name="Spatafora J."/>
            <person name="Veneault-Fourrey C."/>
            <person name="Henrissat B."/>
            <person name="Grigoriev I."/>
            <person name="Martin F."/>
            <person name="Perotto S."/>
        </authorList>
    </citation>
    <scope>NUCLEOTIDE SEQUENCE [LARGE SCALE GENOMIC DNA]</scope>
    <source>
        <strain evidence="3 4">E</strain>
    </source>
</reference>
<name>A0A2J6TJ61_9HELO</name>
<dbReference type="Pfam" id="PF26053">
    <property type="entry name" value="DUF8016"/>
    <property type="match status" value="1"/>
</dbReference>
<evidence type="ECO:0000313" key="3">
    <source>
        <dbReference type="EMBL" id="PMD63050.1"/>
    </source>
</evidence>
<evidence type="ECO:0000313" key="4">
    <source>
        <dbReference type="Proteomes" id="UP000235371"/>
    </source>
</evidence>
<feature type="domain" description="Scytalone dehydratase-like protein Arp1 N-terminal" evidence="2">
    <location>
        <begin position="57"/>
        <end position="129"/>
    </location>
</feature>
<proteinExistence type="predicted"/>
<keyword evidence="4" id="KW-1185">Reference proteome</keyword>
<dbReference type="PANTHER" id="PTHR46310:SF7">
    <property type="entry name" value="AMIDASE 1"/>
    <property type="match status" value="1"/>
</dbReference>
<dbReference type="EMBL" id="KZ613783">
    <property type="protein sequence ID" value="PMD63050.1"/>
    <property type="molecule type" value="Genomic_DNA"/>
</dbReference>
<gene>
    <name evidence="3" type="ORF">K444DRAFT_642134</name>
</gene>
<dbReference type="Proteomes" id="UP000235371">
    <property type="component" value="Unassembled WGS sequence"/>
</dbReference>
<dbReference type="AlphaFoldDB" id="A0A2J6TJ61"/>
<dbReference type="STRING" id="1095630.A0A2J6TJ61"/>